<dbReference type="Gene3D" id="3.40.50.150">
    <property type="entry name" value="Vaccinia Virus protein VP39"/>
    <property type="match status" value="1"/>
</dbReference>
<evidence type="ECO:0000259" key="1">
    <source>
        <dbReference type="Pfam" id="PF08241"/>
    </source>
</evidence>
<organism evidence="2 3">
    <name type="scientific">Algoriphagus sediminis</name>
    <dbReference type="NCBI Taxonomy" id="3057113"/>
    <lineage>
        <taxon>Bacteria</taxon>
        <taxon>Pseudomonadati</taxon>
        <taxon>Bacteroidota</taxon>
        <taxon>Cytophagia</taxon>
        <taxon>Cytophagales</taxon>
        <taxon>Cyclobacteriaceae</taxon>
        <taxon>Algoriphagus</taxon>
    </lineage>
</organism>
<dbReference type="GO" id="GO:0032259">
    <property type="term" value="P:methylation"/>
    <property type="evidence" value="ECO:0007669"/>
    <property type="project" value="UniProtKB-KW"/>
</dbReference>
<keyword evidence="2" id="KW-0808">Transferase</keyword>
<gene>
    <name evidence="2" type="ORF">QVH07_06705</name>
</gene>
<proteinExistence type="predicted"/>
<dbReference type="Proteomes" id="UP001171916">
    <property type="component" value="Unassembled WGS sequence"/>
</dbReference>
<evidence type="ECO:0000313" key="2">
    <source>
        <dbReference type="EMBL" id="MDN3203831.1"/>
    </source>
</evidence>
<dbReference type="CDD" id="cd02440">
    <property type="entry name" value="AdoMet_MTases"/>
    <property type="match status" value="1"/>
</dbReference>
<dbReference type="EMBL" id="JAUEPH010000003">
    <property type="protein sequence ID" value="MDN3203831.1"/>
    <property type="molecule type" value="Genomic_DNA"/>
</dbReference>
<dbReference type="EC" id="2.1.-.-" evidence="2"/>
<accession>A0ABT7YBK4</accession>
<keyword evidence="2" id="KW-0489">Methyltransferase</keyword>
<dbReference type="InterPro" id="IPR013216">
    <property type="entry name" value="Methyltransf_11"/>
</dbReference>
<dbReference type="GO" id="GO:0008168">
    <property type="term" value="F:methyltransferase activity"/>
    <property type="evidence" value="ECO:0007669"/>
    <property type="project" value="UniProtKB-KW"/>
</dbReference>
<keyword evidence="3" id="KW-1185">Reference proteome</keyword>
<sequence>MGSFSDLFKSSDQPNSLGAKFRAKRLEDFEALFFKIFDKDQKIRILDVGGTDYFWKGSSIIDLPNVSITLLNLHLEESSHPSVKAITGDATDMSNFENEQFDLVFSNSVIEHLYSFDSQKKMADEVMRVGKRYFIQSPNRSFPIEAHYALPFAQKMPKSWVYFLLTKTRFSRLQRWEEKDARQYLDEIRLLSQDEMKTLFPGSELYFEKVFGLVKSFAAHNLHKA</sequence>
<dbReference type="RefSeq" id="WP_289999389.1">
    <property type="nucleotide sequence ID" value="NZ_JAUEPH010000003.1"/>
</dbReference>
<dbReference type="Pfam" id="PF08241">
    <property type="entry name" value="Methyltransf_11"/>
    <property type="match status" value="1"/>
</dbReference>
<protein>
    <submittedName>
        <fullName evidence="2">Class I SAM-dependent methyltransferase</fullName>
        <ecNumber evidence="2">2.1.-.-</ecNumber>
    </submittedName>
</protein>
<dbReference type="SUPFAM" id="SSF53335">
    <property type="entry name" value="S-adenosyl-L-methionine-dependent methyltransferases"/>
    <property type="match status" value="1"/>
</dbReference>
<feature type="domain" description="Methyltransferase type 11" evidence="1">
    <location>
        <begin position="64"/>
        <end position="131"/>
    </location>
</feature>
<name>A0ABT7YBK4_9BACT</name>
<dbReference type="InterPro" id="IPR029063">
    <property type="entry name" value="SAM-dependent_MTases_sf"/>
</dbReference>
<evidence type="ECO:0000313" key="3">
    <source>
        <dbReference type="Proteomes" id="UP001171916"/>
    </source>
</evidence>
<comment type="caution">
    <text evidence="2">The sequence shown here is derived from an EMBL/GenBank/DDBJ whole genome shotgun (WGS) entry which is preliminary data.</text>
</comment>
<reference evidence="2" key="1">
    <citation type="submission" date="2023-06" db="EMBL/GenBank/DDBJ databases">
        <title>Robiginitalea aurantiacus sp. nov. and Algoriphagus sediminis sp. nov., isolated from coastal sediment.</title>
        <authorList>
            <person name="Zhou Z.Y."/>
            <person name="An J."/>
            <person name="Jia Y.W."/>
            <person name="Du Z.J."/>
        </authorList>
    </citation>
    <scope>NUCLEOTIDE SEQUENCE</scope>
    <source>
        <strain evidence="2">C2-7</strain>
    </source>
</reference>